<dbReference type="GO" id="GO:0042450">
    <property type="term" value="P:L-arginine biosynthetic process via ornithine"/>
    <property type="evidence" value="ECO:0007669"/>
    <property type="project" value="UniProtKB-UniRule"/>
</dbReference>
<feature type="domain" description="Aspartate/glutamate/uridylate kinase" evidence="10">
    <location>
        <begin position="23"/>
        <end position="258"/>
    </location>
</feature>
<evidence type="ECO:0000256" key="3">
    <source>
        <dbReference type="ARBA" id="ARBA00022605"/>
    </source>
</evidence>
<organism evidence="11 12">
    <name type="scientific">Desulfurella multipotens</name>
    <dbReference type="NCBI Taxonomy" id="79269"/>
    <lineage>
        <taxon>Bacteria</taxon>
        <taxon>Pseudomonadati</taxon>
        <taxon>Campylobacterota</taxon>
        <taxon>Desulfurellia</taxon>
        <taxon>Desulfurellales</taxon>
        <taxon>Desulfurellaceae</taxon>
        <taxon>Desulfurella</taxon>
    </lineage>
</organism>
<keyword evidence="7 9" id="KW-0067">ATP-binding</keyword>
<evidence type="ECO:0000259" key="10">
    <source>
        <dbReference type="Pfam" id="PF00696"/>
    </source>
</evidence>
<feature type="binding site" evidence="9">
    <location>
        <position position="85"/>
    </location>
    <ligand>
        <name>substrate</name>
    </ligand>
</feature>
<dbReference type="GO" id="GO:0005524">
    <property type="term" value="F:ATP binding"/>
    <property type="evidence" value="ECO:0007669"/>
    <property type="project" value="UniProtKB-UniRule"/>
</dbReference>
<evidence type="ECO:0000256" key="2">
    <source>
        <dbReference type="ARBA" id="ARBA00022571"/>
    </source>
</evidence>
<comment type="pathway">
    <text evidence="1 9">Amino-acid biosynthesis; L-arginine biosynthesis; N(2)-acetyl-L-ornithine from L-glutamate: step 2/4.</text>
</comment>
<evidence type="ECO:0000256" key="6">
    <source>
        <dbReference type="ARBA" id="ARBA00022777"/>
    </source>
</evidence>
<comment type="function">
    <text evidence="9">Catalyzes the ATP-dependent phosphorylation of N-acetyl-L-glutamate.</text>
</comment>
<dbReference type="PRINTS" id="PR00474">
    <property type="entry name" value="GLU5KINASE"/>
</dbReference>
<protein>
    <recommendedName>
        <fullName evidence="9">Acetylglutamate kinase</fullName>
        <ecNumber evidence="9">2.7.2.8</ecNumber>
    </recommendedName>
    <alternativeName>
        <fullName evidence="9">N-acetyl-L-glutamate 5-phosphotransferase</fullName>
    </alternativeName>
    <alternativeName>
        <fullName evidence="9">NAG kinase</fullName>
        <shortName evidence="9">NAGK</shortName>
    </alternativeName>
</protein>
<evidence type="ECO:0000313" key="11">
    <source>
        <dbReference type="EMBL" id="SDC01294.1"/>
    </source>
</evidence>
<feature type="binding site" evidence="9">
    <location>
        <begin position="63"/>
        <end position="64"/>
    </location>
    <ligand>
        <name>substrate</name>
    </ligand>
</feature>
<evidence type="ECO:0000256" key="1">
    <source>
        <dbReference type="ARBA" id="ARBA00004828"/>
    </source>
</evidence>
<sequence>MYKSEKGQYLVEFLPYIKEFYGNTFVIKYGGSAMINDELKMAFSKDIALLKLVGINPIIVHGGGNEIGDTLKKLDITTKFHKGLRITDEKTMEVVVMVLAGKVNKEIVLNINRFGGRAVGLSGVDASIIKAKKLLLEDVDLGLVGDVEEVNPDILVNLSKNGYIPVVSPIGFDDAGSRYNINADTVASSIAQALQAEKLIYISDVDGVLDTENKLISEIKIKDIDKMIGSVLTGGMIPKVISAKEAIENGVKKVHIINGKKQHAILEEIFTDAGIGTQIVR</sequence>
<dbReference type="AlphaFoldDB" id="A0A1G6I470"/>
<keyword evidence="6 9" id="KW-0418">Kinase</keyword>
<dbReference type="InterPro" id="IPR001057">
    <property type="entry name" value="Glu/AcGlu_kinase"/>
</dbReference>
<dbReference type="InterPro" id="IPR001048">
    <property type="entry name" value="Asp/Glu/Uridylate_kinase"/>
</dbReference>
<dbReference type="EMBL" id="FMYU01000001">
    <property type="protein sequence ID" value="SDC01294.1"/>
    <property type="molecule type" value="Genomic_DNA"/>
</dbReference>
<dbReference type="GO" id="GO:0005737">
    <property type="term" value="C:cytoplasm"/>
    <property type="evidence" value="ECO:0007669"/>
    <property type="project" value="UniProtKB-SubCell"/>
</dbReference>
<feature type="site" description="Transition state stabilizer" evidence="9">
    <location>
        <position position="28"/>
    </location>
</feature>
<dbReference type="CDD" id="cd04250">
    <property type="entry name" value="AAK_NAGK-C"/>
    <property type="match status" value="1"/>
</dbReference>
<accession>A0A1G6I470</accession>
<dbReference type="Gene3D" id="3.40.1160.10">
    <property type="entry name" value="Acetylglutamate kinase-like"/>
    <property type="match status" value="1"/>
</dbReference>
<dbReference type="FunFam" id="3.40.1160.10:FF:000004">
    <property type="entry name" value="Acetylglutamate kinase"/>
    <property type="match status" value="1"/>
</dbReference>
<dbReference type="OrthoDB" id="9803155at2"/>
<feature type="site" description="Transition state stabilizer" evidence="9">
    <location>
        <position position="239"/>
    </location>
</feature>
<dbReference type="EC" id="2.7.2.8" evidence="9"/>
<evidence type="ECO:0000256" key="8">
    <source>
        <dbReference type="ARBA" id="ARBA00048141"/>
    </source>
</evidence>
<keyword evidence="12" id="KW-1185">Reference proteome</keyword>
<dbReference type="PANTHER" id="PTHR23342:SF0">
    <property type="entry name" value="N-ACETYLGLUTAMATE SYNTHASE, MITOCHONDRIAL"/>
    <property type="match status" value="1"/>
</dbReference>
<dbReference type="UniPathway" id="UPA00068">
    <property type="reaction ID" value="UER00107"/>
</dbReference>
<comment type="subcellular location">
    <subcellularLocation>
        <location evidence="9">Cytoplasm</location>
    </subcellularLocation>
</comment>
<dbReference type="HAMAP" id="MF_00082">
    <property type="entry name" value="ArgB"/>
    <property type="match status" value="1"/>
</dbReference>
<dbReference type="InterPro" id="IPR004662">
    <property type="entry name" value="AcgluKinase_fam"/>
</dbReference>
<dbReference type="PIRSF" id="PIRSF000728">
    <property type="entry name" value="NAGK"/>
    <property type="match status" value="1"/>
</dbReference>
<dbReference type="InterPro" id="IPR037528">
    <property type="entry name" value="ArgB"/>
</dbReference>
<feature type="binding site" evidence="9">
    <location>
        <position position="180"/>
    </location>
    <ligand>
        <name>substrate</name>
    </ligand>
</feature>
<dbReference type="PANTHER" id="PTHR23342">
    <property type="entry name" value="N-ACETYLGLUTAMATE SYNTHASE"/>
    <property type="match status" value="1"/>
</dbReference>
<keyword evidence="5 9" id="KW-0547">Nucleotide-binding</keyword>
<keyword evidence="4 9" id="KW-0808">Transferase</keyword>
<comment type="catalytic activity">
    <reaction evidence="8 9">
        <text>N-acetyl-L-glutamate + ATP = N-acetyl-L-glutamyl 5-phosphate + ADP</text>
        <dbReference type="Rhea" id="RHEA:14629"/>
        <dbReference type="ChEBI" id="CHEBI:30616"/>
        <dbReference type="ChEBI" id="CHEBI:44337"/>
        <dbReference type="ChEBI" id="CHEBI:57936"/>
        <dbReference type="ChEBI" id="CHEBI:456216"/>
        <dbReference type="EC" id="2.7.2.8"/>
    </reaction>
</comment>
<dbReference type="NCBIfam" id="TIGR00761">
    <property type="entry name" value="argB"/>
    <property type="match status" value="1"/>
</dbReference>
<reference evidence="12" key="1">
    <citation type="submission" date="2016-10" db="EMBL/GenBank/DDBJ databases">
        <authorList>
            <person name="Varghese N."/>
            <person name="Submissions S."/>
        </authorList>
    </citation>
    <scope>NUCLEOTIDE SEQUENCE [LARGE SCALE GENOMIC DNA]</scope>
    <source>
        <strain evidence="12">DSM 8415</strain>
    </source>
</reference>
<dbReference type="RefSeq" id="WP_092127546.1">
    <property type="nucleotide sequence ID" value="NZ_FMYU01000001.1"/>
</dbReference>
<dbReference type="Proteomes" id="UP000199411">
    <property type="component" value="Unassembled WGS sequence"/>
</dbReference>
<dbReference type="InterPro" id="IPR036393">
    <property type="entry name" value="AceGlu_kinase-like_sf"/>
</dbReference>
<evidence type="ECO:0000256" key="9">
    <source>
        <dbReference type="HAMAP-Rule" id="MF_00082"/>
    </source>
</evidence>
<keyword evidence="3 9" id="KW-0028">Amino-acid biosynthesis</keyword>
<proteinExistence type="inferred from homology"/>
<comment type="similarity">
    <text evidence="9">Belongs to the acetylglutamate kinase family. ArgB subfamily.</text>
</comment>
<name>A0A1G6I470_9BACT</name>
<dbReference type="GO" id="GO:0003991">
    <property type="term" value="F:acetylglutamate kinase activity"/>
    <property type="evidence" value="ECO:0007669"/>
    <property type="project" value="UniProtKB-UniRule"/>
</dbReference>
<keyword evidence="9" id="KW-0963">Cytoplasm</keyword>
<dbReference type="InterPro" id="IPR041727">
    <property type="entry name" value="NAGK-C"/>
</dbReference>
<dbReference type="Pfam" id="PF00696">
    <property type="entry name" value="AA_kinase"/>
    <property type="match status" value="1"/>
</dbReference>
<evidence type="ECO:0000256" key="4">
    <source>
        <dbReference type="ARBA" id="ARBA00022679"/>
    </source>
</evidence>
<evidence type="ECO:0000256" key="5">
    <source>
        <dbReference type="ARBA" id="ARBA00022741"/>
    </source>
</evidence>
<evidence type="ECO:0000313" key="12">
    <source>
        <dbReference type="Proteomes" id="UP000199411"/>
    </source>
</evidence>
<keyword evidence="2 9" id="KW-0055">Arginine biosynthesis</keyword>
<evidence type="ECO:0000256" key="7">
    <source>
        <dbReference type="ARBA" id="ARBA00022840"/>
    </source>
</evidence>
<dbReference type="SUPFAM" id="SSF53633">
    <property type="entry name" value="Carbamate kinase-like"/>
    <property type="match status" value="1"/>
</dbReference>
<gene>
    <name evidence="9" type="primary">argB</name>
    <name evidence="11" type="ORF">SAMN05660835_00210</name>
</gene>